<dbReference type="InterPro" id="IPR013107">
    <property type="entry name" value="Acyl-CoA_DH_C"/>
</dbReference>
<feature type="domain" description="Acyl-CoA dehydrogenase C-terminal" evidence="2">
    <location>
        <begin position="223"/>
        <end position="345"/>
    </location>
</feature>
<dbReference type="Gene3D" id="2.40.110.10">
    <property type="entry name" value="Butyryl-CoA Dehydrogenase, subunit A, domain 2"/>
    <property type="match status" value="1"/>
</dbReference>
<dbReference type="Proteomes" id="UP000315103">
    <property type="component" value="Unassembled WGS sequence"/>
</dbReference>
<dbReference type="GO" id="GO:0003995">
    <property type="term" value="F:acyl-CoA dehydrogenase activity"/>
    <property type="evidence" value="ECO:0007669"/>
    <property type="project" value="TreeGrafter"/>
</dbReference>
<comment type="caution">
    <text evidence="3">The sequence shown here is derived from an EMBL/GenBank/DDBJ whole genome shotgun (WGS) entry which is preliminary data.</text>
</comment>
<name>A0A558AX78_9STAP</name>
<proteinExistence type="predicted"/>
<protein>
    <submittedName>
        <fullName evidence="3">Acyl-CoA dehydrogenase</fullName>
    </submittedName>
</protein>
<dbReference type="InterPro" id="IPR037069">
    <property type="entry name" value="AcylCoA_DH/ox_N_sf"/>
</dbReference>
<dbReference type="InterPro" id="IPR046373">
    <property type="entry name" value="Acyl-CoA_Oxase/DH_mid-dom_sf"/>
</dbReference>
<evidence type="ECO:0000256" key="1">
    <source>
        <dbReference type="ARBA" id="ARBA00023002"/>
    </source>
</evidence>
<dbReference type="AlphaFoldDB" id="A0A558AX78"/>
<dbReference type="Gene3D" id="1.20.140.10">
    <property type="entry name" value="Butyryl-CoA Dehydrogenase, subunit A, domain 3"/>
    <property type="match status" value="1"/>
</dbReference>
<dbReference type="InterPro" id="IPR009100">
    <property type="entry name" value="AcylCoA_DH/oxidase_NM_dom_sf"/>
</dbReference>
<dbReference type="Pfam" id="PF08028">
    <property type="entry name" value="Acyl-CoA_dh_2"/>
    <property type="match status" value="1"/>
</dbReference>
<dbReference type="GO" id="GO:0050660">
    <property type="term" value="F:flavin adenine dinucleotide binding"/>
    <property type="evidence" value="ECO:0007669"/>
    <property type="project" value="InterPro"/>
</dbReference>
<dbReference type="OrthoDB" id="1170793at2"/>
<evidence type="ECO:0000259" key="2">
    <source>
        <dbReference type="Pfam" id="PF08028"/>
    </source>
</evidence>
<dbReference type="PANTHER" id="PTHR43884">
    <property type="entry name" value="ACYL-COA DEHYDROGENASE"/>
    <property type="match status" value="1"/>
</dbReference>
<accession>A0A558AX78</accession>
<evidence type="ECO:0000313" key="3">
    <source>
        <dbReference type="EMBL" id="TVT28857.1"/>
    </source>
</evidence>
<dbReference type="InterPro" id="IPR036250">
    <property type="entry name" value="AcylCo_DH-like_C"/>
</dbReference>
<dbReference type="PANTHER" id="PTHR43884:SF12">
    <property type="entry name" value="ISOVALERYL-COA DEHYDROGENASE, MITOCHONDRIAL-RELATED"/>
    <property type="match status" value="1"/>
</dbReference>
<reference evidence="3 4" key="1">
    <citation type="submission" date="2019-07" db="EMBL/GenBank/DDBJ databases">
        <title>Salinicoccus cyprini sp. nov., isolated from gastro-intestinal tract of mirror carp, Cyprinus carpio var. specularis, collected from Gobind Sagar Reservoir, Himachal Pradesh, India.</title>
        <authorList>
            <person name="Talwar C."/>
            <person name="Singh A.K."/>
            <person name="Lal R."/>
            <person name="Negi R.K."/>
        </authorList>
    </citation>
    <scope>NUCLEOTIDE SEQUENCE [LARGE SCALE GENOMIC DNA]</scope>
    <source>
        <strain evidence="3 4">CT19</strain>
    </source>
</reference>
<sequence length="360" mass="40437">MRMIDQQMTETVRKYASDMEQNGKLDQTVLDLIYEHRLFKLFVPDTIGGRMTPFPEAIRYFEDTAYIDGSFGWLVQIGSGAGFFATVMDPRAVQELFSVRNFYIAGSDRPLGVARKTDDGYIVNGAWPYASGADHASLFTATCRIESDDFDDGLLRAFAMLPDQVRVESDWNAFGLCATGSHTIHVEDALVPAHYRFDVADPHFHYDNPIYHYPFEPFAAANIAATTIGIARHFFDAARAHIEEKETSWKKERHVHAVKVLDDSEAAFLEARKNFHSVIESSWAQHQQGISPDSDDIPVLSKIVAHHAVGGAQKLYRHLGMDVIMADHPLNRIYRDLLTASQHGLLTDTTGTLELDGQQF</sequence>
<dbReference type="SUPFAM" id="SSF56645">
    <property type="entry name" value="Acyl-CoA dehydrogenase NM domain-like"/>
    <property type="match status" value="1"/>
</dbReference>
<organism evidence="3 4">
    <name type="scientific">Salinicoccus cyprini</name>
    <dbReference type="NCBI Taxonomy" id="2493691"/>
    <lineage>
        <taxon>Bacteria</taxon>
        <taxon>Bacillati</taxon>
        <taxon>Bacillota</taxon>
        <taxon>Bacilli</taxon>
        <taxon>Bacillales</taxon>
        <taxon>Staphylococcaceae</taxon>
        <taxon>Salinicoccus</taxon>
    </lineage>
</organism>
<keyword evidence="1" id="KW-0560">Oxidoreductase</keyword>
<dbReference type="PIRSF" id="PIRSF016578">
    <property type="entry name" value="HsaA"/>
    <property type="match status" value="1"/>
</dbReference>
<gene>
    <name evidence="3" type="ORF">FO441_00835</name>
</gene>
<dbReference type="Gene3D" id="1.10.540.10">
    <property type="entry name" value="Acyl-CoA dehydrogenase/oxidase, N-terminal domain"/>
    <property type="match status" value="1"/>
</dbReference>
<evidence type="ECO:0000313" key="4">
    <source>
        <dbReference type="Proteomes" id="UP000315103"/>
    </source>
</evidence>
<keyword evidence="4" id="KW-1185">Reference proteome</keyword>
<dbReference type="EMBL" id="VMSJ01000001">
    <property type="protein sequence ID" value="TVT28857.1"/>
    <property type="molecule type" value="Genomic_DNA"/>
</dbReference>
<dbReference type="SUPFAM" id="SSF47203">
    <property type="entry name" value="Acyl-CoA dehydrogenase C-terminal domain-like"/>
    <property type="match status" value="1"/>
</dbReference>